<feature type="domain" description="FERM" evidence="6">
    <location>
        <begin position="200"/>
        <end position="508"/>
    </location>
</feature>
<dbReference type="SMART" id="SM00295">
    <property type="entry name" value="B41"/>
    <property type="match status" value="1"/>
</dbReference>
<dbReference type="PANTHER" id="PTHR22692">
    <property type="entry name" value="MYOSIN VII, XV"/>
    <property type="match status" value="1"/>
</dbReference>
<comment type="similarity">
    <text evidence="2">Belongs to the TRAFAC class myosin-kinesin ATPase superfamily. Myosin family.</text>
</comment>
<dbReference type="PROSITE" id="PS51016">
    <property type="entry name" value="MYTH4"/>
    <property type="match status" value="1"/>
</dbReference>
<keyword evidence="8" id="KW-1185">Reference proteome</keyword>
<dbReference type="PANTHER" id="PTHR22692:SF26">
    <property type="entry name" value="SH3 DOMAIN-CONTAINING PROTEIN"/>
    <property type="match status" value="1"/>
</dbReference>
<dbReference type="SMART" id="SM00139">
    <property type="entry name" value="MyTH4"/>
    <property type="match status" value="1"/>
</dbReference>
<dbReference type="Pfam" id="PF00784">
    <property type="entry name" value="MyTH4"/>
    <property type="match status" value="1"/>
</dbReference>
<evidence type="ECO:0000256" key="2">
    <source>
        <dbReference type="ARBA" id="ARBA00008314"/>
    </source>
</evidence>
<comment type="subcellular location">
    <subcellularLocation>
        <location evidence="1">Cytoplasm</location>
    </subcellularLocation>
</comment>
<dbReference type="WBParaSite" id="SPAL_0000943400.1">
    <property type="protein sequence ID" value="SPAL_0000943400.1"/>
    <property type="gene ID" value="SPAL_0000943400"/>
</dbReference>
<evidence type="ECO:0000259" key="6">
    <source>
        <dbReference type="PROSITE" id="PS50057"/>
    </source>
</evidence>
<dbReference type="InterPro" id="IPR019748">
    <property type="entry name" value="FERM_central"/>
</dbReference>
<keyword evidence="5" id="KW-0009">Actin-binding</keyword>
<dbReference type="STRING" id="174720.A0A0N5BUB3"/>
<evidence type="ECO:0000259" key="7">
    <source>
        <dbReference type="PROSITE" id="PS51016"/>
    </source>
</evidence>
<dbReference type="CDD" id="cd14473">
    <property type="entry name" value="FERM_B-lobe"/>
    <property type="match status" value="1"/>
</dbReference>
<dbReference type="GO" id="GO:0003779">
    <property type="term" value="F:actin binding"/>
    <property type="evidence" value="ECO:0007669"/>
    <property type="project" value="UniProtKB-KW"/>
</dbReference>
<evidence type="ECO:0000256" key="5">
    <source>
        <dbReference type="ARBA" id="ARBA00023203"/>
    </source>
</evidence>
<dbReference type="InterPro" id="IPR000299">
    <property type="entry name" value="FERM_domain"/>
</dbReference>
<keyword evidence="4" id="KW-0677">Repeat</keyword>
<evidence type="ECO:0000256" key="1">
    <source>
        <dbReference type="ARBA" id="ARBA00004496"/>
    </source>
</evidence>
<sequence>MAEFAINYFQRQKRGSEINILFKKKDKDWTWKDISTLIKYSPKPITSSLLLLRDNDLQKGSLCSFMCIMRYMGDENLKKNQTLTDCVYELLTLCKENPPLNDEIYCQMMKQLTNNTSKEPESLLKGWRLFTIITSYFTSSDILKPYLLNFIKIVAFDKKRSCHQTAMTCLKNLEQTLKYGGRKLLLSASEVEAITKGKYVKRQPYLLPGGHKMFINTTTSSVAEDIIKHICREMNIFSVGEQQEFSLCYLIENENNMKIISNNEYILDVTTKMTLERKKIMLVLKRLVWISPLRFDNNLLIDTLFYQILPDYISGLYMINCDQKSLTAKELNNISLLGALIHYSDSIGMATPINCNCIESLVPSIILEKYPRITLQNWTKRILDKIKEWEIEMSTLQAKSLFLMTLQKYYLFSAIFYHIKEVINNSSPIGDLTNGILAINKEGLTFLDEKKRNIILKINFDDINYSDFYPQEYKLSILMPLNNVITLITDAGDDIAKLIHHHMFIYKF</sequence>
<dbReference type="Gene3D" id="2.30.29.30">
    <property type="entry name" value="Pleckstrin-homology domain (PH domain)/Phosphotyrosine-binding domain (PTB)"/>
    <property type="match status" value="1"/>
</dbReference>
<name>A0A0N5BUB3_STREA</name>
<dbReference type="PROSITE" id="PS50057">
    <property type="entry name" value="FERM_3"/>
    <property type="match status" value="1"/>
</dbReference>
<dbReference type="InterPro" id="IPR038185">
    <property type="entry name" value="MyTH4_dom_sf"/>
</dbReference>
<dbReference type="InterPro" id="IPR019749">
    <property type="entry name" value="Band_41_domain"/>
</dbReference>
<evidence type="ECO:0000313" key="9">
    <source>
        <dbReference type="WBParaSite" id="SPAL_0000943400.1"/>
    </source>
</evidence>
<protein>
    <submittedName>
        <fullName evidence="9">MyTH4 domain-containing protein</fullName>
    </submittedName>
</protein>
<dbReference type="InterPro" id="IPR011993">
    <property type="entry name" value="PH-like_dom_sf"/>
</dbReference>
<dbReference type="InterPro" id="IPR051567">
    <property type="entry name" value="Unconventional_Myosin_ATPase"/>
</dbReference>
<dbReference type="Gene3D" id="1.25.40.530">
    <property type="entry name" value="MyTH4 domain"/>
    <property type="match status" value="1"/>
</dbReference>
<feature type="domain" description="MyTH4" evidence="7">
    <location>
        <begin position="40"/>
        <end position="195"/>
    </location>
</feature>
<keyword evidence="3" id="KW-0963">Cytoplasm</keyword>
<evidence type="ECO:0000256" key="3">
    <source>
        <dbReference type="ARBA" id="ARBA00022490"/>
    </source>
</evidence>
<reference evidence="9" key="1">
    <citation type="submission" date="2017-02" db="UniProtKB">
        <authorList>
            <consortium name="WormBaseParasite"/>
        </authorList>
    </citation>
    <scope>IDENTIFICATION</scope>
</reference>
<evidence type="ECO:0000256" key="4">
    <source>
        <dbReference type="ARBA" id="ARBA00022737"/>
    </source>
</evidence>
<proteinExistence type="inferred from homology"/>
<evidence type="ECO:0000313" key="8">
    <source>
        <dbReference type="Proteomes" id="UP000046392"/>
    </source>
</evidence>
<dbReference type="GO" id="GO:0005856">
    <property type="term" value="C:cytoskeleton"/>
    <property type="evidence" value="ECO:0007669"/>
    <property type="project" value="InterPro"/>
</dbReference>
<dbReference type="InterPro" id="IPR000857">
    <property type="entry name" value="MyTH4_dom"/>
</dbReference>
<organism evidence="8 9">
    <name type="scientific">Strongyloides papillosus</name>
    <name type="common">Intestinal threadworm</name>
    <dbReference type="NCBI Taxonomy" id="174720"/>
    <lineage>
        <taxon>Eukaryota</taxon>
        <taxon>Metazoa</taxon>
        <taxon>Ecdysozoa</taxon>
        <taxon>Nematoda</taxon>
        <taxon>Chromadorea</taxon>
        <taxon>Rhabditida</taxon>
        <taxon>Tylenchina</taxon>
        <taxon>Panagrolaimomorpha</taxon>
        <taxon>Strongyloidoidea</taxon>
        <taxon>Strongyloididae</taxon>
        <taxon>Strongyloides</taxon>
    </lineage>
</organism>
<dbReference type="Proteomes" id="UP000046392">
    <property type="component" value="Unplaced"/>
</dbReference>
<dbReference type="AlphaFoldDB" id="A0A0N5BUB3"/>
<accession>A0A0N5BUB3</accession>